<dbReference type="InterPro" id="IPR029039">
    <property type="entry name" value="Flavoprotein-like_sf"/>
</dbReference>
<protein>
    <submittedName>
        <fullName evidence="6">FMN reductase</fullName>
        <ecNumber evidence="6">1.5.1.38</ecNumber>
    </submittedName>
</protein>
<dbReference type="EMBL" id="JACHJT010000001">
    <property type="protein sequence ID" value="MBB4932917.1"/>
    <property type="molecule type" value="Genomic_DNA"/>
</dbReference>
<evidence type="ECO:0000256" key="2">
    <source>
        <dbReference type="ARBA" id="ARBA00022643"/>
    </source>
</evidence>
<dbReference type="Gene3D" id="3.40.50.360">
    <property type="match status" value="1"/>
</dbReference>
<dbReference type="PANTHER" id="PTHR43408:SF2">
    <property type="entry name" value="FMN REDUCTASE (NADPH)"/>
    <property type="match status" value="1"/>
</dbReference>
<gene>
    <name evidence="6" type="ORF">F4561_003737</name>
</gene>
<dbReference type="EC" id="1.5.1.38" evidence="6"/>
<dbReference type="InterPro" id="IPR005025">
    <property type="entry name" value="FMN_Rdtase-like_dom"/>
</dbReference>
<evidence type="ECO:0000256" key="1">
    <source>
        <dbReference type="ARBA" id="ARBA00022630"/>
    </source>
</evidence>
<evidence type="ECO:0000256" key="3">
    <source>
        <dbReference type="ARBA" id="ARBA00023002"/>
    </source>
</evidence>
<sequence length="231" mass="24328">MSTATAPPTGASGTPFRIVVVNGSPSEKSKTMGLVDVVVTTLGEMLGSGTWHVETRRVDVYRLGPEFTGALEREGVATGVEDALRAAEHADLLIAATPVFRGSYTGMFKHFFDLVDQYALANKPVFLAATGGGEHHALVLEHAMRPLFGFFQAMTAPVAVFASAGDFDGTTLLNPRVYGRVEMALADVTDLLEARANGTRTAPGPQPEHAEKLRGGTAVGRGGMAAGDSRR</sequence>
<dbReference type="GO" id="GO:0052873">
    <property type="term" value="F:FMN reductase (NADPH) activity"/>
    <property type="evidence" value="ECO:0007669"/>
    <property type="project" value="UniProtKB-EC"/>
</dbReference>
<evidence type="ECO:0000256" key="4">
    <source>
        <dbReference type="SAM" id="MobiDB-lite"/>
    </source>
</evidence>
<keyword evidence="7" id="KW-1185">Reference proteome</keyword>
<dbReference type="SUPFAM" id="SSF52218">
    <property type="entry name" value="Flavoproteins"/>
    <property type="match status" value="1"/>
</dbReference>
<dbReference type="Proteomes" id="UP000523007">
    <property type="component" value="Unassembled WGS sequence"/>
</dbReference>
<keyword evidence="3 6" id="KW-0560">Oxidoreductase</keyword>
<evidence type="ECO:0000313" key="6">
    <source>
        <dbReference type="EMBL" id="MBB4932917.1"/>
    </source>
</evidence>
<reference evidence="6 7" key="1">
    <citation type="submission" date="2020-08" db="EMBL/GenBank/DDBJ databases">
        <title>Sequencing the genomes of 1000 actinobacteria strains.</title>
        <authorList>
            <person name="Klenk H.-P."/>
        </authorList>
    </citation>
    <scope>NUCLEOTIDE SEQUENCE [LARGE SCALE GENOMIC DNA]</scope>
    <source>
        <strain evidence="6 7">DSM 102030</strain>
    </source>
</reference>
<dbReference type="AlphaFoldDB" id="A0A7W7RJB2"/>
<name>A0A7W7RJB2_9ACTN</name>
<feature type="domain" description="NADPH-dependent FMN reductase-like" evidence="5">
    <location>
        <begin position="17"/>
        <end position="164"/>
    </location>
</feature>
<organism evidence="6 7">
    <name type="scientific">Lipingzhangella halophila</name>
    <dbReference type="NCBI Taxonomy" id="1783352"/>
    <lineage>
        <taxon>Bacteria</taxon>
        <taxon>Bacillati</taxon>
        <taxon>Actinomycetota</taxon>
        <taxon>Actinomycetes</taxon>
        <taxon>Streptosporangiales</taxon>
        <taxon>Nocardiopsidaceae</taxon>
        <taxon>Lipingzhangella</taxon>
    </lineage>
</organism>
<dbReference type="RefSeq" id="WP_184580615.1">
    <property type="nucleotide sequence ID" value="NZ_JACHJT010000001.1"/>
</dbReference>
<feature type="region of interest" description="Disordered" evidence="4">
    <location>
        <begin position="197"/>
        <end position="231"/>
    </location>
</feature>
<dbReference type="Pfam" id="PF03358">
    <property type="entry name" value="FMN_red"/>
    <property type="match status" value="1"/>
</dbReference>
<evidence type="ECO:0000313" key="7">
    <source>
        <dbReference type="Proteomes" id="UP000523007"/>
    </source>
</evidence>
<dbReference type="InterPro" id="IPR051814">
    <property type="entry name" value="NAD(P)H-dep_FMN_reductase"/>
</dbReference>
<evidence type="ECO:0000259" key="5">
    <source>
        <dbReference type="Pfam" id="PF03358"/>
    </source>
</evidence>
<dbReference type="PANTHER" id="PTHR43408">
    <property type="entry name" value="FMN REDUCTASE (NADPH)"/>
    <property type="match status" value="1"/>
</dbReference>
<keyword evidence="1" id="KW-0285">Flavoprotein</keyword>
<accession>A0A7W7RJB2</accession>
<keyword evidence="2" id="KW-0288">FMN</keyword>
<proteinExistence type="predicted"/>
<comment type="caution">
    <text evidence="6">The sequence shown here is derived from an EMBL/GenBank/DDBJ whole genome shotgun (WGS) entry which is preliminary data.</text>
</comment>